<evidence type="ECO:0000256" key="5">
    <source>
        <dbReference type="ARBA" id="ARBA00022673"/>
    </source>
</evidence>
<protein>
    <recommendedName>
        <fullName evidence="15">Ion transport domain-containing protein</fullName>
    </recommendedName>
</protein>
<keyword evidence="7" id="KW-0677">Repeat</keyword>
<dbReference type="PANTHER" id="PTHR10582">
    <property type="entry name" value="TRANSIENT RECEPTOR POTENTIAL ION CHANNEL PROTEIN"/>
    <property type="match status" value="1"/>
</dbReference>
<keyword evidence="6 14" id="KW-0812">Transmembrane</keyword>
<keyword evidence="9 14" id="KW-1133">Transmembrane helix</keyword>
<feature type="transmembrane region" description="Helical" evidence="14">
    <location>
        <begin position="264"/>
        <end position="288"/>
    </location>
</feature>
<sequence>AMLIYFAKLAKASVEEEQELDFDFLEELIQDGADVNFSDRHGQTILHEVARIWHPDVAKFILENGGKVNVSDSYGRTPLHVAAAVDYPEMVEFLFQNGGKHRKLDQIQQQTPTHYAAKNDATKSLKVLIKLGGNMDDRDYNGRTPLQVAAELDRSETAKFLIDQGTAAGVQDTSGNCSLSIMISKMPPVAKEALDQFHTTDRANRKQYYYLNYLEPDLPENGHGCYARTPLQCVVLFKQMDLIMHPVFQRLIAIKWSKFGRQGVILQLIVQLFYVLVWTALAVTLHFGEESKYYFPPSKYWWRIVMETIVVSMTFYFIVQEFWELRSSKSAHYKWKRWRIHKLEKDLQYCHPRWPEERKYLEMELREIADSGISYFNDAWNYFDWITYGWVTAMVLTRGLAVGMNNAASQSLHPKVSAVGIIFIWLRLMKSVRAFATLGPFIVMIGHIIDDTLKFAVLYFAFYFPYICAFWIIFGGAKNAAIMKAKGQSSDGWESFNDLMYSVWEMTNVGNYPWESLLAVDRLMAQLLCGTYIAVSAIVLLNLFIALMSDTFQRVYDNAKANAAMLRASTILSLEEAMGSVKRDRHRHFINTRLAPEELYYDDDSTQPANGELERMTHQIKDVVDEVLEAVKE</sequence>
<evidence type="ECO:0000256" key="12">
    <source>
        <dbReference type="ARBA" id="ARBA00023303"/>
    </source>
</evidence>
<dbReference type="PROSITE" id="PS50088">
    <property type="entry name" value="ANK_REPEAT"/>
    <property type="match status" value="4"/>
</dbReference>
<feature type="transmembrane region" description="Helical" evidence="14">
    <location>
        <begin position="527"/>
        <end position="548"/>
    </location>
</feature>
<evidence type="ECO:0000256" key="8">
    <source>
        <dbReference type="ARBA" id="ARBA00022837"/>
    </source>
</evidence>
<feature type="repeat" description="ANK" evidence="13">
    <location>
        <begin position="41"/>
        <end position="73"/>
    </location>
</feature>
<dbReference type="OMA" id="FNDAWNY"/>
<evidence type="ECO:0000313" key="16">
    <source>
        <dbReference type="EMBL" id="EDO39289.1"/>
    </source>
</evidence>
<dbReference type="InParanoid" id="A7SAJ4"/>
<evidence type="ECO:0000256" key="3">
    <source>
        <dbReference type="ARBA" id="ARBA00022475"/>
    </source>
</evidence>
<evidence type="ECO:0000256" key="14">
    <source>
        <dbReference type="SAM" id="Phobius"/>
    </source>
</evidence>
<evidence type="ECO:0000256" key="6">
    <source>
        <dbReference type="ARBA" id="ARBA00022692"/>
    </source>
</evidence>
<dbReference type="EMBL" id="DS469609">
    <property type="protein sequence ID" value="EDO39289.1"/>
    <property type="molecule type" value="Genomic_DNA"/>
</dbReference>
<keyword evidence="3" id="KW-1003">Cell membrane</keyword>
<dbReference type="PROSITE" id="PS50297">
    <property type="entry name" value="ANK_REP_REGION"/>
    <property type="match status" value="4"/>
</dbReference>
<dbReference type="InterPro" id="IPR002110">
    <property type="entry name" value="Ankyrin_rpt"/>
</dbReference>
<dbReference type="GO" id="GO:0005262">
    <property type="term" value="F:calcium channel activity"/>
    <property type="evidence" value="ECO:0000318"/>
    <property type="project" value="GO_Central"/>
</dbReference>
<keyword evidence="17" id="KW-1185">Reference proteome</keyword>
<dbReference type="InterPro" id="IPR024862">
    <property type="entry name" value="TRPV"/>
</dbReference>
<dbReference type="GO" id="GO:0098703">
    <property type="term" value="P:calcium ion import across plasma membrane"/>
    <property type="evidence" value="ECO:0000318"/>
    <property type="project" value="GO_Central"/>
</dbReference>
<evidence type="ECO:0000259" key="15">
    <source>
        <dbReference type="Pfam" id="PF00520"/>
    </source>
</evidence>
<feature type="transmembrane region" description="Helical" evidence="14">
    <location>
        <begin position="432"/>
        <end position="449"/>
    </location>
</feature>
<dbReference type="AlphaFoldDB" id="A7SAJ4"/>
<feature type="repeat" description="ANK" evidence="13">
    <location>
        <begin position="141"/>
        <end position="173"/>
    </location>
</feature>
<gene>
    <name evidence="16" type="ORF">NEMVEDRAFT_v1g21409</name>
</gene>
<dbReference type="Gene3D" id="1.10.287.70">
    <property type="match status" value="1"/>
</dbReference>
<evidence type="ECO:0000256" key="7">
    <source>
        <dbReference type="ARBA" id="ARBA00022737"/>
    </source>
</evidence>
<proteinExistence type="predicted"/>
<dbReference type="eggNOG" id="KOG3609">
    <property type="taxonomic scope" value="Eukaryota"/>
</dbReference>
<dbReference type="eggNOG" id="KOG0504">
    <property type="taxonomic scope" value="Eukaryota"/>
</dbReference>
<keyword evidence="11 14" id="KW-0472">Membrane</keyword>
<reference evidence="16 17" key="1">
    <citation type="journal article" date="2007" name="Science">
        <title>Sea anemone genome reveals ancestral eumetazoan gene repertoire and genomic organization.</title>
        <authorList>
            <person name="Putnam N.H."/>
            <person name="Srivastava M."/>
            <person name="Hellsten U."/>
            <person name="Dirks B."/>
            <person name="Chapman J."/>
            <person name="Salamov A."/>
            <person name="Terry A."/>
            <person name="Shapiro H."/>
            <person name="Lindquist E."/>
            <person name="Kapitonov V.V."/>
            <person name="Jurka J."/>
            <person name="Genikhovich G."/>
            <person name="Grigoriev I.V."/>
            <person name="Lucas S.M."/>
            <person name="Steele R.E."/>
            <person name="Finnerty J.R."/>
            <person name="Technau U."/>
            <person name="Martindale M.Q."/>
            <person name="Rokhsar D.S."/>
        </authorList>
    </citation>
    <scope>NUCLEOTIDE SEQUENCE [LARGE SCALE GENOMIC DNA]</scope>
    <source>
        <strain evidence="17">CH2 X CH6</strain>
    </source>
</reference>
<keyword evidence="5" id="KW-0107">Calcium channel</keyword>
<dbReference type="Gene3D" id="1.25.40.20">
    <property type="entry name" value="Ankyrin repeat-containing domain"/>
    <property type="match status" value="2"/>
</dbReference>
<accession>A7SAJ4</accession>
<evidence type="ECO:0000256" key="10">
    <source>
        <dbReference type="ARBA" id="ARBA00023065"/>
    </source>
</evidence>
<dbReference type="Pfam" id="PF12796">
    <property type="entry name" value="Ank_2"/>
    <property type="match status" value="2"/>
</dbReference>
<feature type="domain" description="Ion transport" evidence="15">
    <location>
        <begin position="293"/>
        <end position="559"/>
    </location>
</feature>
<comment type="subcellular location">
    <subcellularLocation>
        <location evidence="1">Cell membrane</location>
        <topology evidence="1">Multi-pass membrane protein</topology>
    </subcellularLocation>
</comment>
<keyword evidence="12" id="KW-0407">Ion channel</keyword>
<organism evidence="16 17">
    <name type="scientific">Nematostella vectensis</name>
    <name type="common">Starlet sea anemone</name>
    <dbReference type="NCBI Taxonomy" id="45351"/>
    <lineage>
        <taxon>Eukaryota</taxon>
        <taxon>Metazoa</taxon>
        <taxon>Cnidaria</taxon>
        <taxon>Anthozoa</taxon>
        <taxon>Hexacorallia</taxon>
        <taxon>Actiniaria</taxon>
        <taxon>Edwardsiidae</taxon>
        <taxon>Nematostella</taxon>
    </lineage>
</organism>
<feature type="repeat" description="ANK" evidence="13">
    <location>
        <begin position="108"/>
        <end position="140"/>
    </location>
</feature>
<keyword evidence="2" id="KW-0813">Transport</keyword>
<dbReference type="PhylomeDB" id="A7SAJ4"/>
<evidence type="ECO:0000256" key="1">
    <source>
        <dbReference type="ARBA" id="ARBA00004651"/>
    </source>
</evidence>
<feature type="repeat" description="ANK" evidence="13">
    <location>
        <begin position="74"/>
        <end position="106"/>
    </location>
</feature>
<keyword evidence="8" id="KW-0106">Calcium</keyword>
<dbReference type="Pfam" id="PF00520">
    <property type="entry name" value="Ion_trans"/>
    <property type="match status" value="1"/>
</dbReference>
<feature type="non-terminal residue" evidence="16">
    <location>
        <position position="633"/>
    </location>
</feature>
<feature type="transmembrane region" description="Helical" evidence="14">
    <location>
        <begin position="455"/>
        <end position="474"/>
    </location>
</feature>
<evidence type="ECO:0000256" key="2">
    <source>
        <dbReference type="ARBA" id="ARBA00022448"/>
    </source>
</evidence>
<dbReference type="InterPro" id="IPR005821">
    <property type="entry name" value="Ion_trans_dom"/>
</dbReference>
<dbReference type="SUPFAM" id="SSF48403">
    <property type="entry name" value="Ankyrin repeat"/>
    <property type="match status" value="1"/>
</dbReference>
<dbReference type="SMART" id="SM00248">
    <property type="entry name" value="ANK"/>
    <property type="match status" value="4"/>
</dbReference>
<evidence type="ECO:0000256" key="9">
    <source>
        <dbReference type="ARBA" id="ARBA00022989"/>
    </source>
</evidence>
<keyword evidence="13" id="KW-0040">ANK repeat</keyword>
<evidence type="ECO:0000256" key="4">
    <source>
        <dbReference type="ARBA" id="ARBA00022568"/>
    </source>
</evidence>
<keyword evidence="4" id="KW-0109">Calcium transport</keyword>
<evidence type="ECO:0000313" key="17">
    <source>
        <dbReference type="Proteomes" id="UP000001593"/>
    </source>
</evidence>
<name>A7SAJ4_NEMVE</name>
<feature type="transmembrane region" description="Helical" evidence="14">
    <location>
        <begin position="300"/>
        <end position="319"/>
    </location>
</feature>
<keyword evidence="10" id="KW-0406">Ion transport</keyword>
<dbReference type="STRING" id="45351.A7SAJ4"/>
<dbReference type="Proteomes" id="UP000001593">
    <property type="component" value="Unassembled WGS sequence"/>
</dbReference>
<dbReference type="InterPro" id="IPR036770">
    <property type="entry name" value="Ankyrin_rpt-contain_sf"/>
</dbReference>
<evidence type="ECO:0000256" key="13">
    <source>
        <dbReference type="PROSITE-ProRule" id="PRU00023"/>
    </source>
</evidence>
<dbReference type="GO" id="GO:0005886">
    <property type="term" value="C:plasma membrane"/>
    <property type="evidence" value="ECO:0000318"/>
    <property type="project" value="GO_Central"/>
</dbReference>
<dbReference type="HOGENOM" id="CLU_018560_0_0_1"/>
<dbReference type="PANTHER" id="PTHR10582:SF33">
    <property type="entry name" value="TRANSIENT RECEPTOR POTENTIAL CHANNEL PYREXIA"/>
    <property type="match status" value="1"/>
</dbReference>
<evidence type="ECO:0000256" key="11">
    <source>
        <dbReference type="ARBA" id="ARBA00023136"/>
    </source>
</evidence>
<feature type="non-terminal residue" evidence="16">
    <location>
        <position position="1"/>
    </location>
</feature>